<organism evidence="1 2">
    <name type="scientific">Escherichia coli</name>
    <dbReference type="NCBI Taxonomy" id="562"/>
    <lineage>
        <taxon>Bacteria</taxon>
        <taxon>Pseudomonadati</taxon>
        <taxon>Pseudomonadota</taxon>
        <taxon>Gammaproteobacteria</taxon>
        <taxon>Enterobacterales</taxon>
        <taxon>Enterobacteriaceae</taxon>
        <taxon>Escherichia</taxon>
    </lineage>
</organism>
<gene>
    <name evidence="1" type="ORF">NCTC9075_01281</name>
</gene>
<evidence type="ECO:0000313" key="2">
    <source>
        <dbReference type="Proteomes" id="UP000254181"/>
    </source>
</evidence>
<protein>
    <submittedName>
        <fullName evidence="1">Uncharacterized protein</fullName>
    </submittedName>
</protein>
<sequence>MLSVVAQPGSRAISQMLRQSGVDAGRWLA</sequence>
<evidence type="ECO:0000313" key="1">
    <source>
        <dbReference type="EMBL" id="STP17849.1"/>
    </source>
</evidence>
<proteinExistence type="predicted"/>
<dbReference type="EMBL" id="UGEM01000004">
    <property type="protein sequence ID" value="STP17849.1"/>
    <property type="molecule type" value="Genomic_DNA"/>
</dbReference>
<name>A0A2X1KDW8_ECOLX</name>
<reference evidence="1 2" key="1">
    <citation type="submission" date="2018-06" db="EMBL/GenBank/DDBJ databases">
        <authorList>
            <consortium name="Pathogen Informatics"/>
            <person name="Doyle S."/>
        </authorList>
    </citation>
    <scope>NUCLEOTIDE SEQUENCE [LARGE SCALE GENOMIC DNA]</scope>
    <source>
        <strain evidence="1 2">NCTC9075</strain>
    </source>
</reference>
<accession>A0A2X1KDW8</accession>
<dbReference type="Proteomes" id="UP000254181">
    <property type="component" value="Unassembled WGS sequence"/>
</dbReference>
<dbReference type="AlphaFoldDB" id="A0A2X1KDW8"/>